<feature type="repeat" description="WD" evidence="3">
    <location>
        <begin position="488"/>
        <end position="529"/>
    </location>
</feature>
<dbReference type="Pfam" id="PF12937">
    <property type="entry name" value="F-box-like"/>
    <property type="match status" value="1"/>
</dbReference>
<dbReference type="Gene3D" id="1.20.1280.50">
    <property type="match status" value="1"/>
</dbReference>
<dbReference type="InterPro" id="IPR015943">
    <property type="entry name" value="WD40/YVTN_repeat-like_dom_sf"/>
</dbReference>
<feature type="domain" description="F-box" evidence="5">
    <location>
        <begin position="89"/>
        <end position="117"/>
    </location>
</feature>
<dbReference type="AlphaFoldDB" id="A0AAJ8JPI1"/>
<dbReference type="PROSITE" id="PS50294">
    <property type="entry name" value="WD_REPEATS_REGION"/>
    <property type="match status" value="4"/>
</dbReference>
<evidence type="ECO:0000259" key="5">
    <source>
        <dbReference type="Pfam" id="PF12937"/>
    </source>
</evidence>
<dbReference type="CDD" id="cd00200">
    <property type="entry name" value="WD40"/>
    <property type="match status" value="1"/>
</dbReference>
<dbReference type="PANTHER" id="PTHR19848:SF8">
    <property type="entry name" value="F-BOX AND WD REPEAT DOMAIN CONTAINING 7"/>
    <property type="match status" value="1"/>
</dbReference>
<dbReference type="SUPFAM" id="SSF50978">
    <property type="entry name" value="WD40 repeat-like"/>
    <property type="match status" value="1"/>
</dbReference>
<evidence type="ECO:0000256" key="1">
    <source>
        <dbReference type="ARBA" id="ARBA00022574"/>
    </source>
</evidence>
<organism evidence="6 7">
    <name type="scientific">Cryptococcus depauperatus CBS 7841</name>
    <dbReference type="NCBI Taxonomy" id="1295531"/>
    <lineage>
        <taxon>Eukaryota</taxon>
        <taxon>Fungi</taxon>
        <taxon>Dikarya</taxon>
        <taxon>Basidiomycota</taxon>
        <taxon>Agaricomycotina</taxon>
        <taxon>Tremellomycetes</taxon>
        <taxon>Tremellales</taxon>
        <taxon>Cryptococcaceae</taxon>
        <taxon>Cryptococcus</taxon>
    </lineage>
</organism>
<dbReference type="PRINTS" id="PR00320">
    <property type="entry name" value="GPROTEINBRPT"/>
</dbReference>
<feature type="compositionally biased region" description="Low complexity" evidence="4">
    <location>
        <begin position="198"/>
        <end position="217"/>
    </location>
</feature>
<sequence>MSWAKSPRPPSPPLALSIPRGQVPLPTPPPPASQNHGHLIGTSRLVSPPTPAPSPSPKTREPRNNDSDDSDDAASGWQVKQKTSTEVDDPKTLARAAQVSRYWNALLQDEKLWRDLFAHTQSLSEPAPNPLPASKSAAQSSTGSSRSADAAGPGRGEDTNGKGKERDRRRHAPQSSMKRITPFGLEKRVINVASGVLPPSSSTLTKHSSSRSSSVSPTPAPNPSSSYKDQVKVAYLTENNWLIGGVLLAKHLSADDSVVTTLCFNEKYIIVGMANNRIHVFSAASGGYKRSLIGHQQGVWAMVLVTPPSASSTSKLSSSSSPWSHANLNATGNVSLGWAYGGLPSESYRDPGNSRRASFGALYDIKTPPLSVGSNPESMYPLEGRGHESGIHTVDPSSFEEFPRPATAMGYSQAYPHPQESLTPHADQPNWSWNEEGTGAGLGGLGDEDICGSTYGWEGMENHLVVSGGCDREVKVWNAETGQLVHSLSAHTSTIRCIKVFPHSSLAISGSRDFSLRIWDIRKGELKHTLQGHTGSVRCVEVWGDKAVSGSYDHTARMWDSKSGECLHTFSGHYAEIYSIACNGQIVITGSLDSTVRVWSAQTGECLALLQGHTALVGQLQLSGNRLYTGGSDGRVIIFDLASLSCIHRLCAHDNSVTCLQASPRFIVSGGNDGRVKLWDARTGRFVRELTKPCDAVWRVGFRGDRIVVLCQREGRTCLEIISFRAGEGERRVK</sequence>
<feature type="repeat" description="WD" evidence="3">
    <location>
        <begin position="530"/>
        <end position="569"/>
    </location>
</feature>
<feature type="repeat" description="WD" evidence="3">
    <location>
        <begin position="570"/>
        <end position="609"/>
    </location>
</feature>
<evidence type="ECO:0000256" key="3">
    <source>
        <dbReference type="PROSITE-ProRule" id="PRU00221"/>
    </source>
</evidence>
<feature type="repeat" description="WD" evidence="3">
    <location>
        <begin position="610"/>
        <end position="649"/>
    </location>
</feature>
<keyword evidence="7" id="KW-1185">Reference proteome</keyword>
<evidence type="ECO:0000313" key="7">
    <source>
        <dbReference type="Proteomes" id="UP000094043"/>
    </source>
</evidence>
<dbReference type="SUPFAM" id="SSF81383">
    <property type="entry name" value="F-box domain"/>
    <property type="match status" value="1"/>
</dbReference>
<dbReference type="InterPro" id="IPR001810">
    <property type="entry name" value="F-box_dom"/>
</dbReference>
<evidence type="ECO:0000256" key="4">
    <source>
        <dbReference type="SAM" id="MobiDB-lite"/>
    </source>
</evidence>
<dbReference type="InterPro" id="IPR001680">
    <property type="entry name" value="WD40_rpt"/>
</dbReference>
<dbReference type="InterPro" id="IPR036322">
    <property type="entry name" value="WD40_repeat_dom_sf"/>
</dbReference>
<accession>A0AAJ8JPI1</accession>
<feature type="region of interest" description="Disordered" evidence="4">
    <location>
        <begin position="196"/>
        <end position="227"/>
    </location>
</feature>
<feature type="compositionally biased region" description="Basic and acidic residues" evidence="4">
    <location>
        <begin position="155"/>
        <end position="166"/>
    </location>
</feature>
<dbReference type="Proteomes" id="UP000094043">
    <property type="component" value="Chromosome 1"/>
</dbReference>
<dbReference type="PANTHER" id="PTHR19848">
    <property type="entry name" value="WD40 REPEAT PROTEIN"/>
    <property type="match status" value="1"/>
</dbReference>
<feature type="compositionally biased region" description="Low complexity" evidence="4">
    <location>
        <begin position="133"/>
        <end position="151"/>
    </location>
</feature>
<gene>
    <name evidence="6" type="ORF">L203_101189</name>
</gene>
<feature type="compositionally biased region" description="Basic and acidic residues" evidence="4">
    <location>
        <begin position="83"/>
        <end position="92"/>
    </location>
</feature>
<dbReference type="Gene3D" id="2.130.10.10">
    <property type="entry name" value="YVTN repeat-like/Quinoprotein amine dehydrogenase"/>
    <property type="match status" value="2"/>
</dbReference>
<dbReference type="RefSeq" id="XP_066066731.1">
    <property type="nucleotide sequence ID" value="XM_066210634.1"/>
</dbReference>
<dbReference type="InterPro" id="IPR019775">
    <property type="entry name" value="WD40_repeat_CS"/>
</dbReference>
<reference evidence="6" key="2">
    <citation type="journal article" date="2022" name="Elife">
        <title>Obligate sexual reproduction of a homothallic fungus closely related to the Cryptococcus pathogenic species complex.</title>
        <authorList>
            <person name="Passer A.R."/>
            <person name="Clancey S.A."/>
            <person name="Shea T."/>
            <person name="David-Palma M."/>
            <person name="Averette A.F."/>
            <person name="Boekhout T."/>
            <person name="Porcel B.M."/>
            <person name="Nowrousian M."/>
            <person name="Cuomo C.A."/>
            <person name="Sun S."/>
            <person name="Heitman J."/>
            <person name="Coelho M.A."/>
        </authorList>
    </citation>
    <scope>NUCLEOTIDE SEQUENCE</scope>
    <source>
        <strain evidence="6">CBS 7841</strain>
    </source>
</reference>
<feature type="region of interest" description="Disordered" evidence="4">
    <location>
        <begin position="1"/>
        <end position="93"/>
    </location>
</feature>
<dbReference type="SMART" id="SM00320">
    <property type="entry name" value="WD40"/>
    <property type="match status" value="7"/>
</dbReference>
<name>A0AAJ8JPI1_9TREE</name>
<dbReference type="GeneID" id="91085403"/>
<reference evidence="6" key="1">
    <citation type="submission" date="2016-06" db="EMBL/GenBank/DDBJ databases">
        <authorList>
            <person name="Cuomo C."/>
            <person name="Litvintseva A."/>
            <person name="Heitman J."/>
            <person name="Chen Y."/>
            <person name="Sun S."/>
            <person name="Springer D."/>
            <person name="Dromer F."/>
            <person name="Young S."/>
            <person name="Zeng Q."/>
            <person name="Chapman S."/>
            <person name="Gujja S."/>
            <person name="Saif S."/>
            <person name="Birren B."/>
        </authorList>
    </citation>
    <scope>NUCLEOTIDE SEQUENCE</scope>
    <source>
        <strain evidence="6">CBS 7841</strain>
    </source>
</reference>
<keyword evidence="1 3" id="KW-0853">WD repeat</keyword>
<feature type="region of interest" description="Disordered" evidence="4">
    <location>
        <begin position="122"/>
        <end position="180"/>
    </location>
</feature>
<dbReference type="Pfam" id="PF00400">
    <property type="entry name" value="WD40"/>
    <property type="match status" value="5"/>
</dbReference>
<dbReference type="SUPFAM" id="SSF50998">
    <property type="entry name" value="Quinoprotein alcohol dehydrogenase-like"/>
    <property type="match status" value="1"/>
</dbReference>
<dbReference type="InterPro" id="IPR020472">
    <property type="entry name" value="WD40_PAC1"/>
</dbReference>
<dbReference type="InterPro" id="IPR036047">
    <property type="entry name" value="F-box-like_dom_sf"/>
</dbReference>
<dbReference type="PROSITE" id="PS50082">
    <property type="entry name" value="WD_REPEATS_2"/>
    <property type="match status" value="6"/>
</dbReference>
<keyword evidence="2" id="KW-0677">Repeat</keyword>
<feature type="repeat" description="WD" evidence="3">
    <location>
        <begin position="650"/>
        <end position="689"/>
    </location>
</feature>
<proteinExistence type="predicted"/>
<dbReference type="KEGG" id="cdep:91085403"/>
<dbReference type="InterPro" id="IPR011047">
    <property type="entry name" value="Quinoprotein_ADH-like_sf"/>
</dbReference>
<evidence type="ECO:0000313" key="6">
    <source>
        <dbReference type="EMBL" id="WVN86031.1"/>
    </source>
</evidence>
<reference evidence="6" key="3">
    <citation type="submission" date="2024-01" db="EMBL/GenBank/DDBJ databases">
        <authorList>
            <person name="Coelho M.A."/>
            <person name="David-Palma M."/>
            <person name="Shea T."/>
            <person name="Sun S."/>
            <person name="Cuomo C.A."/>
            <person name="Heitman J."/>
        </authorList>
    </citation>
    <scope>NUCLEOTIDE SEQUENCE</scope>
    <source>
        <strain evidence="6">CBS 7841</strain>
    </source>
</reference>
<protein>
    <recommendedName>
        <fullName evidence="5">F-box domain-containing protein</fullName>
    </recommendedName>
</protein>
<dbReference type="EMBL" id="CP143784">
    <property type="protein sequence ID" value="WVN86031.1"/>
    <property type="molecule type" value="Genomic_DNA"/>
</dbReference>
<feature type="repeat" description="WD" evidence="3">
    <location>
        <begin position="461"/>
        <end position="487"/>
    </location>
</feature>
<evidence type="ECO:0000256" key="2">
    <source>
        <dbReference type="ARBA" id="ARBA00022737"/>
    </source>
</evidence>
<dbReference type="PROSITE" id="PS00678">
    <property type="entry name" value="WD_REPEATS_1"/>
    <property type="match status" value="3"/>
</dbReference>